<accession>A0A915J5S0</accession>
<dbReference type="WBParaSite" id="nRc.2.0.1.t21791-RA">
    <property type="protein sequence ID" value="nRc.2.0.1.t21791-RA"/>
    <property type="gene ID" value="nRc.2.0.1.g21791"/>
</dbReference>
<dbReference type="AlphaFoldDB" id="A0A915J5S0"/>
<evidence type="ECO:0000313" key="2">
    <source>
        <dbReference type="Proteomes" id="UP000887565"/>
    </source>
</evidence>
<keyword evidence="2" id="KW-1185">Reference proteome</keyword>
<dbReference type="Proteomes" id="UP000887565">
    <property type="component" value="Unplaced"/>
</dbReference>
<protein>
    <submittedName>
        <fullName evidence="3">Uncharacterized protein</fullName>
    </submittedName>
</protein>
<feature type="transmembrane region" description="Helical" evidence="1">
    <location>
        <begin position="149"/>
        <end position="171"/>
    </location>
</feature>
<reference evidence="3" key="1">
    <citation type="submission" date="2022-11" db="UniProtKB">
        <authorList>
            <consortium name="WormBaseParasite"/>
        </authorList>
    </citation>
    <scope>IDENTIFICATION</scope>
</reference>
<organism evidence="2 3">
    <name type="scientific">Romanomermis culicivorax</name>
    <name type="common">Nematode worm</name>
    <dbReference type="NCBI Taxonomy" id="13658"/>
    <lineage>
        <taxon>Eukaryota</taxon>
        <taxon>Metazoa</taxon>
        <taxon>Ecdysozoa</taxon>
        <taxon>Nematoda</taxon>
        <taxon>Enoplea</taxon>
        <taxon>Dorylaimia</taxon>
        <taxon>Mermithida</taxon>
        <taxon>Mermithoidea</taxon>
        <taxon>Mermithidae</taxon>
        <taxon>Romanomermis</taxon>
    </lineage>
</organism>
<keyword evidence="1" id="KW-0472">Membrane</keyword>
<name>A0A915J5S0_ROMCU</name>
<evidence type="ECO:0000256" key="1">
    <source>
        <dbReference type="SAM" id="Phobius"/>
    </source>
</evidence>
<evidence type="ECO:0000313" key="3">
    <source>
        <dbReference type="WBParaSite" id="nRc.2.0.1.t21791-RA"/>
    </source>
</evidence>
<keyword evidence="1" id="KW-1133">Transmembrane helix</keyword>
<keyword evidence="1" id="KW-0812">Transmembrane</keyword>
<sequence>MVILHIAMLTSLQFKKEQAITLAKMPLGKGKRNFHPLLQQNQKTLPADTVPAPMASSMMLPLPPKYVMPVTPDLLTMMGVGSADMLASYHILKKTVTVEQPPAAVAALLAPLAHFATHGPSKGIPRNSTMEVMDQLELINWLALQRTRITFVFLAIGIANRGCFFALISLMNDLSNWQKPLACTAPIGGSLSEFYKKPTRDSLNQLSILGIQNSYVAGKNDAIIQIDYGDIDFPPIL</sequence>
<proteinExistence type="predicted"/>